<dbReference type="InterPro" id="IPR027381">
    <property type="entry name" value="LytR/CpsA/Psr_C"/>
</dbReference>
<evidence type="ECO:0000259" key="4">
    <source>
        <dbReference type="Pfam" id="PF03816"/>
    </source>
</evidence>
<dbReference type="Pfam" id="PF03816">
    <property type="entry name" value="LytR_cpsA_psr"/>
    <property type="match status" value="1"/>
</dbReference>
<feature type="compositionally biased region" description="Polar residues" evidence="2">
    <location>
        <begin position="15"/>
        <end position="24"/>
    </location>
</feature>
<feature type="domain" description="LytR/CpsA/Psr regulator C-terminal" evidence="5">
    <location>
        <begin position="356"/>
        <end position="444"/>
    </location>
</feature>
<dbReference type="Proteomes" id="UP000005439">
    <property type="component" value="Chromosome"/>
</dbReference>
<dbReference type="KEGG" id="sap:Sulac_1355"/>
<name>G8TWF4_SULAD</name>
<dbReference type="PANTHER" id="PTHR33392">
    <property type="entry name" value="POLYISOPRENYL-TEICHOIC ACID--PEPTIDOGLYCAN TEICHOIC ACID TRANSFERASE TAGU"/>
    <property type="match status" value="1"/>
</dbReference>
<dbReference type="PANTHER" id="PTHR33392:SF6">
    <property type="entry name" value="POLYISOPRENYL-TEICHOIC ACID--PEPTIDOGLYCAN TEICHOIC ACID TRANSFERASE TAGU"/>
    <property type="match status" value="1"/>
</dbReference>
<gene>
    <name evidence="6" type="ordered locus">Sulac_1355</name>
</gene>
<evidence type="ECO:0000256" key="3">
    <source>
        <dbReference type="SAM" id="Phobius"/>
    </source>
</evidence>
<evidence type="ECO:0000259" key="5">
    <source>
        <dbReference type="Pfam" id="PF13399"/>
    </source>
</evidence>
<keyword evidence="7" id="KW-1185">Reference proteome</keyword>
<dbReference type="Gene3D" id="3.40.630.190">
    <property type="entry name" value="LCP protein"/>
    <property type="match status" value="1"/>
</dbReference>
<dbReference type="STRING" id="679936.Sulac_1355"/>
<dbReference type="InterPro" id="IPR004474">
    <property type="entry name" value="LytR_CpsA_psr"/>
</dbReference>
<sequence>MDQRPVHYGSEEYVQASQASNGQPPRSRRERKALQNKAPRVRRKLRRRFFLWVFLIAGLAVGYHYYAQTRDSLLSTAAVKANPGAFQGRVTVLLLGEGLVQAGSQDITNPKAPDQTDTMILVTLDPKTGQAGVLSIPRDTLVNLPQAGGIAKINDANFVGGPSLAVKVVEKTLGVPVDYFIETNIWNFPKIINALGGLTVDVPFPMHYGTATGAGSYLNINLNAGIQHLNGQQVLEFVRFRQESLGDIGRIQQQQYIIRLILKKMLTPGEVTKIPEILGMLRQEITATNLTTQQMLALGLWGSHVKVSQVRFATLPGTPQTISGTDYWILDRHLLPPLIDDVLLDRFTRKDRAHLHIIVRSGTMTLTAADQVASWLRQQGFSVGPVVWANQHDHQLNTVVDYTGDKYLAQRLAAALGSVGSTSVEEVPYHDVPGVDLVITVGSDLHLNPAAHI</sequence>
<protein>
    <submittedName>
        <fullName evidence="6">Cell envelope-related transcriptional attenuator</fullName>
    </submittedName>
</protein>
<evidence type="ECO:0000256" key="1">
    <source>
        <dbReference type="ARBA" id="ARBA00006068"/>
    </source>
</evidence>
<evidence type="ECO:0000313" key="7">
    <source>
        <dbReference type="Proteomes" id="UP000005439"/>
    </source>
</evidence>
<dbReference type="EMBL" id="CP003179">
    <property type="protein sequence ID" value="AEW04852.1"/>
    <property type="molecule type" value="Genomic_DNA"/>
</dbReference>
<organism evidence="6 7">
    <name type="scientific">Sulfobacillus acidophilus (strain ATCC 700253 / DSM 10332 / NAL)</name>
    <dbReference type="NCBI Taxonomy" id="679936"/>
    <lineage>
        <taxon>Bacteria</taxon>
        <taxon>Bacillati</taxon>
        <taxon>Bacillota</taxon>
        <taxon>Clostridia</taxon>
        <taxon>Eubacteriales</taxon>
        <taxon>Clostridiales Family XVII. Incertae Sedis</taxon>
        <taxon>Sulfobacillus</taxon>
    </lineage>
</organism>
<reference evidence="6 7" key="2">
    <citation type="journal article" date="2012" name="Stand. Genomic Sci.">
        <title>Complete genome sequence of the moderately thermophilic mineral-sulfide-oxidizing firmicute Sulfobacillus acidophilus type strain (NAL(T)).</title>
        <authorList>
            <person name="Anderson I."/>
            <person name="Chertkov O."/>
            <person name="Chen A."/>
            <person name="Saunders E."/>
            <person name="Lapidus A."/>
            <person name="Nolan M."/>
            <person name="Lucas S."/>
            <person name="Hammon N."/>
            <person name="Deshpande S."/>
            <person name="Cheng J.F."/>
            <person name="Han C."/>
            <person name="Tapia R."/>
            <person name="Goodwin L.A."/>
            <person name="Pitluck S."/>
            <person name="Liolios K."/>
            <person name="Pagani I."/>
            <person name="Ivanova N."/>
            <person name="Mikhailova N."/>
            <person name="Pati A."/>
            <person name="Palaniappan K."/>
            <person name="Land M."/>
            <person name="Pan C."/>
            <person name="Rohde M."/>
            <person name="Pukall R."/>
            <person name="Goker M."/>
            <person name="Detter J.C."/>
            <person name="Woyke T."/>
            <person name="Bristow J."/>
            <person name="Eisen J.A."/>
            <person name="Markowitz V."/>
            <person name="Hugenholtz P."/>
            <person name="Kyrpides N.C."/>
            <person name="Klenk H.P."/>
            <person name="Mavromatis K."/>
        </authorList>
    </citation>
    <scope>NUCLEOTIDE SEQUENCE [LARGE SCALE GENOMIC DNA]</scope>
    <source>
        <strain evidence="7">ATCC 700253 / DSM 10332 / NAL</strain>
    </source>
</reference>
<feature type="domain" description="Cell envelope-related transcriptional attenuator" evidence="4">
    <location>
        <begin position="116"/>
        <end position="266"/>
    </location>
</feature>
<evidence type="ECO:0000313" key="6">
    <source>
        <dbReference type="EMBL" id="AEW04852.1"/>
    </source>
</evidence>
<dbReference type="PATRIC" id="fig|679936.5.peg.1420"/>
<keyword evidence="3" id="KW-0472">Membrane</keyword>
<evidence type="ECO:0000256" key="2">
    <source>
        <dbReference type="SAM" id="MobiDB-lite"/>
    </source>
</evidence>
<dbReference type="AlphaFoldDB" id="G8TWF4"/>
<dbReference type="InterPro" id="IPR050922">
    <property type="entry name" value="LytR/CpsA/Psr_CW_biosynth"/>
</dbReference>
<dbReference type="NCBIfam" id="TIGR00350">
    <property type="entry name" value="lytR_cpsA_psr"/>
    <property type="match status" value="1"/>
</dbReference>
<accession>G8TWF4</accession>
<keyword evidence="3" id="KW-1133">Transmembrane helix</keyword>
<comment type="similarity">
    <text evidence="1">Belongs to the LytR/CpsA/Psr (LCP) family.</text>
</comment>
<dbReference type="HOGENOM" id="CLU_016455_5_2_9"/>
<keyword evidence="3" id="KW-0812">Transmembrane</keyword>
<feature type="region of interest" description="Disordered" evidence="2">
    <location>
        <begin position="1"/>
        <end position="39"/>
    </location>
</feature>
<dbReference type="Pfam" id="PF13399">
    <property type="entry name" value="LytR_C"/>
    <property type="match status" value="1"/>
</dbReference>
<feature type="transmembrane region" description="Helical" evidence="3">
    <location>
        <begin position="49"/>
        <end position="66"/>
    </location>
</feature>
<reference evidence="7" key="1">
    <citation type="submission" date="2011-12" db="EMBL/GenBank/DDBJ databases">
        <title>The complete genome of chromosome of Sulfobacillus acidophilus DSM 10332.</title>
        <authorList>
            <person name="Lucas S."/>
            <person name="Han J."/>
            <person name="Lapidus A."/>
            <person name="Bruce D."/>
            <person name="Goodwin L."/>
            <person name="Pitluck S."/>
            <person name="Peters L."/>
            <person name="Kyrpides N."/>
            <person name="Mavromatis K."/>
            <person name="Ivanova N."/>
            <person name="Mikhailova N."/>
            <person name="Chertkov O."/>
            <person name="Saunders E."/>
            <person name="Detter J.C."/>
            <person name="Tapia R."/>
            <person name="Han C."/>
            <person name="Land M."/>
            <person name="Hauser L."/>
            <person name="Markowitz V."/>
            <person name="Cheng J.-F."/>
            <person name="Hugenholtz P."/>
            <person name="Woyke T."/>
            <person name="Wu D."/>
            <person name="Pukall R."/>
            <person name="Gehrich-Schroeter G."/>
            <person name="Schneider S."/>
            <person name="Klenk H.-P."/>
            <person name="Eisen J.A."/>
        </authorList>
    </citation>
    <scope>NUCLEOTIDE SEQUENCE [LARGE SCALE GENOMIC DNA]</scope>
    <source>
        <strain evidence="7">ATCC 700253 / DSM 10332 / NAL</strain>
    </source>
</reference>
<proteinExistence type="inferred from homology"/>